<dbReference type="AlphaFoldDB" id="A0A8J5QLM5"/>
<evidence type="ECO:0000313" key="2">
    <source>
        <dbReference type="Proteomes" id="UP000694255"/>
    </source>
</evidence>
<evidence type="ECO:0000313" key="1">
    <source>
        <dbReference type="EMBL" id="KAG7660805.1"/>
    </source>
</evidence>
<sequence>MFNSIRSFPRQCSIILSKRFNYVKPSLDLPIDQLRPLYTKFGWYIIPKSDDVSNKYTDLVNEEFDKHNFTKDTPKDSIQEFVSKWYKIYHINEIEGKEKAVALAKAARVASVGTNETFTYYSAKRHEAVTKVGLAFPPDFQQLVERRWNELGSTTRQRIVTTYKQMVGDGYPIVENPQKIGGGKPPTLDRELQKFERRYYLKQSRLSEMQKELDKPDLTMEDVDAQLQQEWKESSTRDKRLFGQRFAKLVTAGKYIEYGKIIPFEERTVEHELIWCMYKGVDLELNETGDVIAVYSIQKPMLIEFYRLEKGLTIEKGRNRFRRLSADELAELEKKARELLLDGKVCYKDKIVDAKEYALEH</sequence>
<dbReference type="EMBL" id="JAGSYN010000273">
    <property type="protein sequence ID" value="KAG7660805.1"/>
    <property type="molecule type" value="Genomic_DNA"/>
</dbReference>
<dbReference type="Proteomes" id="UP000694255">
    <property type="component" value="Unassembled WGS sequence"/>
</dbReference>
<accession>A0A8J5QLM5</accession>
<dbReference type="RefSeq" id="XP_049261038.1">
    <property type="nucleotide sequence ID" value="XM_049409709.1"/>
</dbReference>
<comment type="caution">
    <text evidence="1">The sequence shown here is derived from an EMBL/GenBank/DDBJ whole genome shotgun (WGS) entry which is preliminary data.</text>
</comment>
<organism evidence="1 2">
    <name type="scientific">[Candida] subhashii</name>
    <dbReference type="NCBI Taxonomy" id="561895"/>
    <lineage>
        <taxon>Eukaryota</taxon>
        <taxon>Fungi</taxon>
        <taxon>Dikarya</taxon>
        <taxon>Ascomycota</taxon>
        <taxon>Saccharomycotina</taxon>
        <taxon>Pichiomycetes</taxon>
        <taxon>Debaryomycetaceae</taxon>
        <taxon>Spathaspora</taxon>
    </lineage>
</organism>
<keyword evidence="2" id="KW-1185">Reference proteome</keyword>
<gene>
    <name evidence="1" type="ORF">J8A68_005622</name>
</gene>
<dbReference type="OrthoDB" id="4020759at2759"/>
<proteinExistence type="predicted"/>
<name>A0A8J5QLM5_9ASCO</name>
<reference evidence="1 2" key="1">
    <citation type="journal article" date="2021" name="DNA Res.">
        <title>Genome analysis of Candida subhashii reveals its hybrid nature and dual mitochondrial genome conformations.</title>
        <authorList>
            <person name="Mixao V."/>
            <person name="Hegedusova E."/>
            <person name="Saus E."/>
            <person name="Pryszcz L.P."/>
            <person name="Cillingova A."/>
            <person name="Nosek J."/>
            <person name="Gabaldon T."/>
        </authorList>
    </citation>
    <scope>NUCLEOTIDE SEQUENCE [LARGE SCALE GENOMIC DNA]</scope>
    <source>
        <strain evidence="1 2">CBS 10753</strain>
    </source>
</reference>
<dbReference type="GeneID" id="73472422"/>
<protein>
    <submittedName>
        <fullName evidence="1">Uncharacterized protein</fullName>
    </submittedName>
</protein>